<keyword evidence="2" id="KW-1185">Reference proteome</keyword>
<reference evidence="1" key="1">
    <citation type="submission" date="2020-11" db="EMBL/GenBank/DDBJ databases">
        <authorList>
            <person name="Tran Van P."/>
        </authorList>
    </citation>
    <scope>NUCLEOTIDE SEQUENCE</scope>
</reference>
<protein>
    <submittedName>
        <fullName evidence="1">Uncharacterized protein</fullName>
    </submittedName>
</protein>
<gene>
    <name evidence="1" type="ORF">DSTB1V02_LOCUS12597</name>
</gene>
<dbReference type="EMBL" id="LR904452">
    <property type="protein sequence ID" value="CAD7252846.1"/>
    <property type="molecule type" value="Genomic_DNA"/>
</dbReference>
<name>A0A7R9AEM3_9CRUS</name>
<sequence>MYFPPPQFLGGWYVIRKTDTTSSCLKNEYLFHEPSGEYRILETRDWFVLDRLGIDTDLAHEGKLDFFHGDQARMRVKFNLNMAGKADYLILDTDYKNFAVVYECQDLVNFLGLVRLRRRSGALLVRDLAYDNPTVVEKSLRRLKDLGVSTDVVAHEGCANPKFKFTADEQLVKRVTETVRGVGEAVDTAVKDVGKGIEKVLKDNRHVLNGAEDVFTGVVEGVRRVFAADSAPDSLPVLITHEDTERPETATARGKQDSNVIL</sequence>
<organism evidence="1">
    <name type="scientific">Darwinula stevensoni</name>
    <dbReference type="NCBI Taxonomy" id="69355"/>
    <lineage>
        <taxon>Eukaryota</taxon>
        <taxon>Metazoa</taxon>
        <taxon>Ecdysozoa</taxon>
        <taxon>Arthropoda</taxon>
        <taxon>Crustacea</taxon>
        <taxon>Oligostraca</taxon>
        <taxon>Ostracoda</taxon>
        <taxon>Podocopa</taxon>
        <taxon>Podocopida</taxon>
        <taxon>Darwinulocopina</taxon>
        <taxon>Darwinuloidea</taxon>
        <taxon>Darwinulidae</taxon>
        <taxon>Darwinula</taxon>
    </lineage>
</organism>
<dbReference type="Proteomes" id="UP000677054">
    <property type="component" value="Unassembled WGS sequence"/>
</dbReference>
<dbReference type="AlphaFoldDB" id="A0A7R9AEM3"/>
<proteinExistence type="predicted"/>
<dbReference type="EMBL" id="CAJPEV010004935">
    <property type="protein sequence ID" value="CAG0902508.1"/>
    <property type="molecule type" value="Genomic_DNA"/>
</dbReference>
<dbReference type="OrthoDB" id="6728016at2759"/>
<evidence type="ECO:0000313" key="1">
    <source>
        <dbReference type="EMBL" id="CAD7252846.1"/>
    </source>
</evidence>
<accession>A0A7R9AEM3</accession>
<dbReference type="InterPro" id="IPR012674">
    <property type="entry name" value="Calycin"/>
</dbReference>
<dbReference type="SUPFAM" id="SSF50814">
    <property type="entry name" value="Lipocalins"/>
    <property type="match status" value="1"/>
</dbReference>
<dbReference type="CDD" id="cd00301">
    <property type="entry name" value="lipocalin_FABP"/>
    <property type="match status" value="1"/>
</dbReference>
<dbReference type="Gene3D" id="2.40.128.20">
    <property type="match status" value="1"/>
</dbReference>
<evidence type="ECO:0000313" key="2">
    <source>
        <dbReference type="Proteomes" id="UP000677054"/>
    </source>
</evidence>